<keyword evidence="9 22" id="KW-1133">Transmembrane helix</keyword>
<evidence type="ECO:0000256" key="18">
    <source>
        <dbReference type="PIRSR" id="PIRSR000615-2"/>
    </source>
</evidence>
<dbReference type="InterPro" id="IPR007110">
    <property type="entry name" value="Ig-like_dom"/>
</dbReference>
<evidence type="ECO:0000256" key="8">
    <source>
        <dbReference type="ARBA" id="ARBA00022840"/>
    </source>
</evidence>
<dbReference type="WBParaSite" id="MBELARI_LOCUS2836">
    <property type="protein sequence ID" value="MBELARI_LOCUS2836"/>
    <property type="gene ID" value="MBELARI_LOCUS2836"/>
</dbReference>
<dbReference type="GO" id="GO:0005524">
    <property type="term" value="F:ATP binding"/>
    <property type="evidence" value="ECO:0007669"/>
    <property type="project" value="UniProtKB-UniRule"/>
</dbReference>
<feature type="binding site" evidence="19">
    <location>
        <position position="981"/>
    </location>
    <ligand>
        <name>Mg(2+)</name>
        <dbReference type="ChEBI" id="CHEBI:18420"/>
    </ligand>
</feature>
<evidence type="ECO:0000256" key="5">
    <source>
        <dbReference type="ARBA" id="ARBA00022692"/>
    </source>
</evidence>
<dbReference type="PROSITE" id="PS00107">
    <property type="entry name" value="PROTEIN_KINASE_ATP"/>
    <property type="match status" value="1"/>
</dbReference>
<evidence type="ECO:0000256" key="15">
    <source>
        <dbReference type="ARBA" id="ARBA00023319"/>
    </source>
</evidence>
<keyword evidence="25" id="KW-1185">Reference proteome</keyword>
<reference evidence="26" key="1">
    <citation type="submission" date="2024-02" db="UniProtKB">
        <authorList>
            <consortium name="WormBaseParasite"/>
        </authorList>
    </citation>
    <scope>IDENTIFICATION</scope>
</reference>
<dbReference type="InterPro" id="IPR013783">
    <property type="entry name" value="Ig-like_fold"/>
</dbReference>
<dbReference type="InterPro" id="IPR020635">
    <property type="entry name" value="Tyr_kinase_cat_dom"/>
</dbReference>
<keyword evidence="10 22" id="KW-0472">Membrane</keyword>
<feature type="active site" description="Proton acceptor" evidence="17">
    <location>
        <position position="963"/>
    </location>
</feature>
<evidence type="ECO:0000256" key="9">
    <source>
        <dbReference type="ARBA" id="ARBA00022989"/>
    </source>
</evidence>
<evidence type="ECO:0000256" key="13">
    <source>
        <dbReference type="ARBA" id="ARBA00023170"/>
    </source>
</evidence>
<organism evidence="25 26">
    <name type="scientific">Mesorhabditis belari</name>
    <dbReference type="NCBI Taxonomy" id="2138241"/>
    <lineage>
        <taxon>Eukaryota</taxon>
        <taxon>Metazoa</taxon>
        <taxon>Ecdysozoa</taxon>
        <taxon>Nematoda</taxon>
        <taxon>Chromadorea</taxon>
        <taxon>Rhabditida</taxon>
        <taxon>Rhabditina</taxon>
        <taxon>Rhabditomorpha</taxon>
        <taxon>Rhabditoidea</taxon>
        <taxon>Rhabditidae</taxon>
        <taxon>Mesorhabditinae</taxon>
        <taxon>Mesorhabditis</taxon>
    </lineage>
</organism>
<comment type="catalytic activity">
    <reaction evidence="16">
        <text>L-tyrosyl-[protein] + ATP = O-phospho-L-tyrosyl-[protein] + ADP + H(+)</text>
        <dbReference type="Rhea" id="RHEA:10596"/>
        <dbReference type="Rhea" id="RHEA-COMP:10136"/>
        <dbReference type="Rhea" id="RHEA-COMP:20101"/>
        <dbReference type="ChEBI" id="CHEBI:15378"/>
        <dbReference type="ChEBI" id="CHEBI:30616"/>
        <dbReference type="ChEBI" id="CHEBI:46858"/>
        <dbReference type="ChEBI" id="CHEBI:61978"/>
        <dbReference type="ChEBI" id="CHEBI:456216"/>
        <dbReference type="EC" id="2.7.10.1"/>
    </reaction>
</comment>
<sequence>MSAGQNLSLQCQSTTANKLRWMLPIESNLDLEGFSEEDFQKRVTVEKEDERSQLFIRSLEQSDTGTYSCLDDKNHTDFVYVFVEGLYDFLKPKSYTLDVTSSKFLLPCRYAQIGHWRVWPSLFVDGEEWLKDRKERDAVTFDSRYGFEIDLVKLNRSLPMGSGRFRCVALNGDEVEWFVRFASMPVNSVSMTIPQLEAIALAFNKRKNVTVQCDLRLDNTTGQFENQLQMQCPRCREENGPKIQKDVQIHGNSTLFSLSVIFEEVKSDDYGLYTCSWPQKVVNQWDAKTQQTSPFRILSPLYRMHFAPHAEVLTVFEGEPIRIKATILPIAVDFVNYTCTWSYTRYVDVGRQKVSSSYETAMVECGNRPYLKVDENGRVESYTEELFIPSHKLAPGGTYEISFLVSEERYQWIAWKVKVDTPVKDFTFNVQSSAHFVQFDKVYHVIGAKIRLGCHSRGHIDKNEKLHLFYQRSNKIVPATSVTGADDVFWNTAVHEDLIVVCKIDIFHQGSFHLRVAGQRPAVWMKRDPEISGEDPNRVYRGDDITLFCRVHMLADISMFWIYNKTVLDEGSIVQSIDGDSVLLKMTIKNISTNNSDCKMTGDPTPLISWSKNGIAMRDSESLLVNASIVLPKVDTDDSGVYECVGKNRVGEVRRSISLEVKDDKRRRLMLAFVALSIIFLILLACVLNFVILWRRQKARARNQENAFRVLYDDLINGGTIPAQDRNKQIPLDQQINQIVYDRSKFEISCDDLQISARKTLGSGQFGKVSMGFLKKPNQINNFTSETLKVAVKEPFHAASIRQHIINIQMLADELKLMSLIPPHPNVLTLIGAVTDHLTSGRLCVVTELCAHGSLEKFLKNLTRNTFCNELRKAQNSEYVEPDRKNRGNTVEFSIIRKMSVNVVTDGYIPWTQVESQEEKHDGDEKTPILQTFLCSTSDLLSFAMQIASGMEFLSEIPCIHRDLAARNILITEKNICRIADFGLARSANKSYYRKDFEKHKNDLLPLQWMSPESIESGYYTQASDVWSYGILLYELFTLGDRPYPGIPLEEIYMRVRNGERNKKPEFVHDDLYNFMLKCWDSKTKERPLFKDCVQKMREHLEMVLPGKAEEIEGKLASEVDRLNSYSEWRNGNTGNSSENKREIEKQERRYQKDKHLNF</sequence>
<keyword evidence="4" id="KW-0808">Transferase</keyword>
<evidence type="ECO:0000256" key="1">
    <source>
        <dbReference type="ARBA" id="ARBA00004162"/>
    </source>
</evidence>
<evidence type="ECO:0000256" key="6">
    <source>
        <dbReference type="ARBA" id="ARBA00022741"/>
    </source>
</evidence>
<dbReference type="InterPro" id="IPR003598">
    <property type="entry name" value="Ig_sub2"/>
</dbReference>
<feature type="region of interest" description="Disordered" evidence="21">
    <location>
        <begin position="1127"/>
        <end position="1159"/>
    </location>
</feature>
<evidence type="ECO:0000256" key="20">
    <source>
        <dbReference type="PROSITE-ProRule" id="PRU10141"/>
    </source>
</evidence>
<evidence type="ECO:0000259" key="24">
    <source>
        <dbReference type="PROSITE" id="PS50835"/>
    </source>
</evidence>
<dbReference type="FunFam" id="1.10.510.10:FF:000554">
    <property type="entry name" value="Predicted protein"/>
    <property type="match status" value="1"/>
</dbReference>
<dbReference type="GO" id="GO:0007169">
    <property type="term" value="P:cell surface receptor protein tyrosine kinase signaling pathway"/>
    <property type="evidence" value="ECO:0007669"/>
    <property type="project" value="TreeGrafter"/>
</dbReference>
<evidence type="ECO:0000256" key="4">
    <source>
        <dbReference type="ARBA" id="ARBA00022679"/>
    </source>
</evidence>
<feature type="domain" description="Ig-like" evidence="24">
    <location>
        <begin position="1"/>
        <end position="69"/>
    </location>
</feature>
<dbReference type="Gene3D" id="3.30.200.20">
    <property type="entry name" value="Phosphorylase Kinase, domain 1"/>
    <property type="match status" value="1"/>
</dbReference>
<dbReference type="CDD" id="cd00192">
    <property type="entry name" value="PTKc"/>
    <property type="match status" value="1"/>
</dbReference>
<dbReference type="PANTHER" id="PTHR24416">
    <property type="entry name" value="TYROSINE-PROTEIN KINASE RECEPTOR"/>
    <property type="match status" value="1"/>
</dbReference>
<protein>
    <recommendedName>
        <fullName evidence="2">receptor protein-tyrosine kinase</fullName>
        <ecNumber evidence="2">2.7.10.1</ecNumber>
    </recommendedName>
</protein>
<dbReference type="PANTHER" id="PTHR24416:SF602">
    <property type="entry name" value="PROTEIN VER-1-RELATED"/>
    <property type="match status" value="1"/>
</dbReference>
<dbReference type="PROSITE" id="PS50011">
    <property type="entry name" value="PROTEIN_KINASE_DOM"/>
    <property type="match status" value="1"/>
</dbReference>
<dbReference type="SMART" id="SM00409">
    <property type="entry name" value="IG"/>
    <property type="match status" value="3"/>
</dbReference>
<dbReference type="Gene3D" id="2.60.40.10">
    <property type="entry name" value="Immunoglobulins"/>
    <property type="match status" value="2"/>
</dbReference>
<dbReference type="Gene3D" id="1.10.510.10">
    <property type="entry name" value="Transferase(Phosphotransferase) domain 1"/>
    <property type="match status" value="1"/>
</dbReference>
<evidence type="ECO:0000259" key="23">
    <source>
        <dbReference type="PROSITE" id="PS50011"/>
    </source>
</evidence>
<dbReference type="GO" id="GO:0005886">
    <property type="term" value="C:plasma membrane"/>
    <property type="evidence" value="ECO:0007669"/>
    <property type="project" value="UniProtKB-SubCell"/>
</dbReference>
<keyword evidence="19" id="KW-0460">Magnesium</keyword>
<comment type="subcellular location">
    <subcellularLocation>
        <location evidence="1">Cell membrane</location>
        <topology evidence="1">Single-pass membrane protein</topology>
    </subcellularLocation>
</comment>
<evidence type="ECO:0000256" key="17">
    <source>
        <dbReference type="PIRSR" id="PIRSR000615-1"/>
    </source>
</evidence>
<dbReference type="GO" id="GO:0046872">
    <property type="term" value="F:metal ion binding"/>
    <property type="evidence" value="ECO:0007669"/>
    <property type="project" value="UniProtKB-KW"/>
</dbReference>
<evidence type="ECO:0000256" key="11">
    <source>
        <dbReference type="ARBA" id="ARBA00023137"/>
    </source>
</evidence>
<dbReference type="InterPro" id="IPR000719">
    <property type="entry name" value="Prot_kinase_dom"/>
</dbReference>
<feature type="binding site" evidence="18">
    <location>
        <begin position="762"/>
        <end position="769"/>
    </location>
    <ligand>
        <name>ATP</name>
        <dbReference type="ChEBI" id="CHEBI:30616"/>
    </ligand>
</feature>
<dbReference type="Pfam" id="PF07679">
    <property type="entry name" value="I-set"/>
    <property type="match status" value="1"/>
</dbReference>
<evidence type="ECO:0000256" key="21">
    <source>
        <dbReference type="SAM" id="MobiDB-lite"/>
    </source>
</evidence>
<keyword evidence="11" id="KW-0829">Tyrosine-protein kinase</keyword>
<dbReference type="InterPro" id="IPR003599">
    <property type="entry name" value="Ig_sub"/>
</dbReference>
<dbReference type="AlphaFoldDB" id="A0AAF3F7M3"/>
<evidence type="ECO:0000256" key="12">
    <source>
        <dbReference type="ARBA" id="ARBA00023157"/>
    </source>
</evidence>
<dbReference type="InterPro" id="IPR036179">
    <property type="entry name" value="Ig-like_dom_sf"/>
</dbReference>
<dbReference type="InterPro" id="IPR011009">
    <property type="entry name" value="Kinase-like_dom_sf"/>
</dbReference>
<feature type="binding site" evidence="18">
    <location>
        <position position="967"/>
    </location>
    <ligand>
        <name>ATP</name>
        <dbReference type="ChEBI" id="CHEBI:30616"/>
    </ligand>
</feature>
<dbReference type="InterPro" id="IPR001245">
    <property type="entry name" value="Ser-Thr/Tyr_kinase_cat_dom"/>
</dbReference>
<dbReference type="GO" id="GO:0045138">
    <property type="term" value="P:nematode male tail tip morphogenesis"/>
    <property type="evidence" value="ECO:0007669"/>
    <property type="project" value="UniProtKB-ARBA"/>
</dbReference>
<evidence type="ECO:0000313" key="25">
    <source>
        <dbReference type="Proteomes" id="UP000887575"/>
    </source>
</evidence>
<evidence type="ECO:0000313" key="26">
    <source>
        <dbReference type="WBParaSite" id="MBELARI_LOCUS2836"/>
    </source>
</evidence>
<keyword evidence="8 18" id="KW-0067">ATP-binding</keyword>
<keyword evidence="13" id="KW-0675">Receptor</keyword>
<dbReference type="SMART" id="SM00219">
    <property type="entry name" value="TyrKc"/>
    <property type="match status" value="1"/>
</dbReference>
<keyword evidence="5 22" id="KW-0812">Transmembrane</keyword>
<accession>A0AAF3F7M3</accession>
<dbReference type="GO" id="GO:0004714">
    <property type="term" value="F:transmembrane receptor protein tyrosine kinase activity"/>
    <property type="evidence" value="ECO:0007669"/>
    <property type="project" value="UniProtKB-EC"/>
</dbReference>
<evidence type="ECO:0000256" key="3">
    <source>
        <dbReference type="ARBA" id="ARBA00022475"/>
    </source>
</evidence>
<dbReference type="PIRSF" id="PIRSF000615">
    <property type="entry name" value="TyrPK_CSF1-R"/>
    <property type="match status" value="1"/>
</dbReference>
<dbReference type="SMART" id="SM00408">
    <property type="entry name" value="IGc2"/>
    <property type="match status" value="2"/>
</dbReference>
<feature type="binding site" evidence="19">
    <location>
        <position position="968"/>
    </location>
    <ligand>
        <name>Mg(2+)</name>
        <dbReference type="ChEBI" id="CHEBI:18420"/>
    </ligand>
</feature>
<evidence type="ECO:0000256" key="2">
    <source>
        <dbReference type="ARBA" id="ARBA00011902"/>
    </source>
</evidence>
<evidence type="ECO:0000256" key="10">
    <source>
        <dbReference type="ARBA" id="ARBA00023136"/>
    </source>
</evidence>
<feature type="transmembrane region" description="Helical" evidence="22">
    <location>
        <begin position="669"/>
        <end position="694"/>
    </location>
</feature>
<dbReference type="SUPFAM" id="SSF48726">
    <property type="entry name" value="Immunoglobulin"/>
    <property type="match status" value="2"/>
</dbReference>
<keyword evidence="14" id="KW-0325">Glycoprotein</keyword>
<dbReference type="GO" id="GO:0043235">
    <property type="term" value="C:receptor complex"/>
    <property type="evidence" value="ECO:0007669"/>
    <property type="project" value="TreeGrafter"/>
</dbReference>
<dbReference type="PROSITE" id="PS50835">
    <property type="entry name" value="IG_LIKE"/>
    <property type="match status" value="2"/>
</dbReference>
<feature type="compositionally biased region" description="Polar residues" evidence="21">
    <location>
        <begin position="1127"/>
        <end position="1138"/>
    </location>
</feature>
<dbReference type="InterPro" id="IPR008266">
    <property type="entry name" value="Tyr_kinase_AS"/>
</dbReference>
<dbReference type="EC" id="2.7.10.1" evidence="2"/>
<evidence type="ECO:0000256" key="19">
    <source>
        <dbReference type="PIRSR" id="PIRSR000615-3"/>
    </source>
</evidence>
<feature type="compositionally biased region" description="Basic and acidic residues" evidence="21">
    <location>
        <begin position="1139"/>
        <end position="1159"/>
    </location>
</feature>
<evidence type="ECO:0000256" key="14">
    <source>
        <dbReference type="ARBA" id="ARBA00023180"/>
    </source>
</evidence>
<evidence type="ECO:0000256" key="22">
    <source>
        <dbReference type="SAM" id="Phobius"/>
    </source>
</evidence>
<dbReference type="Proteomes" id="UP000887575">
    <property type="component" value="Unassembled WGS sequence"/>
</dbReference>
<name>A0AAF3F7M3_9BILA</name>
<feature type="binding site" evidence="18 20">
    <location>
        <position position="793"/>
    </location>
    <ligand>
        <name>ATP</name>
        <dbReference type="ChEBI" id="CHEBI:30616"/>
    </ligand>
</feature>
<dbReference type="PROSITE" id="PS00109">
    <property type="entry name" value="PROTEIN_KINASE_TYR"/>
    <property type="match status" value="1"/>
</dbReference>
<dbReference type="InterPro" id="IPR017441">
    <property type="entry name" value="Protein_kinase_ATP_BS"/>
</dbReference>
<proteinExistence type="predicted"/>
<dbReference type="InterPro" id="IPR050122">
    <property type="entry name" value="RTK"/>
</dbReference>
<dbReference type="Pfam" id="PF07714">
    <property type="entry name" value="PK_Tyr_Ser-Thr"/>
    <property type="match status" value="1"/>
</dbReference>
<dbReference type="InterPro" id="IPR013098">
    <property type="entry name" value="Ig_I-set"/>
</dbReference>
<evidence type="ECO:0000256" key="7">
    <source>
        <dbReference type="ARBA" id="ARBA00022777"/>
    </source>
</evidence>
<keyword evidence="12" id="KW-1015">Disulfide bond</keyword>
<evidence type="ECO:0000256" key="16">
    <source>
        <dbReference type="ARBA" id="ARBA00051243"/>
    </source>
</evidence>
<dbReference type="FunFam" id="3.30.200.20:FF:000586">
    <property type="entry name" value="Receptor protein-tyrosine kinase"/>
    <property type="match status" value="1"/>
</dbReference>
<feature type="domain" description="Ig-like" evidence="24">
    <location>
        <begin position="529"/>
        <end position="658"/>
    </location>
</feature>
<feature type="domain" description="Protein kinase" evidence="23">
    <location>
        <begin position="755"/>
        <end position="1103"/>
    </location>
</feature>
<keyword evidence="19" id="KW-0479">Metal-binding</keyword>
<keyword evidence="7" id="KW-0418">Kinase</keyword>
<keyword evidence="15" id="KW-0393">Immunoglobulin domain</keyword>
<dbReference type="SUPFAM" id="SSF56112">
    <property type="entry name" value="Protein kinase-like (PK-like)"/>
    <property type="match status" value="1"/>
</dbReference>
<keyword evidence="3" id="KW-1003">Cell membrane</keyword>
<keyword evidence="6 18" id="KW-0547">Nucleotide-binding</keyword>